<dbReference type="PIRSF" id="PIRSF006787">
    <property type="entry name" value="Hydrgn_mat_HoxX"/>
    <property type="match status" value="1"/>
</dbReference>
<dbReference type="RefSeq" id="WP_132573259.1">
    <property type="nucleotide sequence ID" value="NZ_CBCSGL010000050.1"/>
</dbReference>
<dbReference type="Gene3D" id="3.40.50.12230">
    <property type="match status" value="1"/>
</dbReference>
<organism evidence="2 3">
    <name type="scientific">Roseateles saccharophilus</name>
    <name type="common">Pseudomonas saccharophila</name>
    <dbReference type="NCBI Taxonomy" id="304"/>
    <lineage>
        <taxon>Bacteria</taxon>
        <taxon>Pseudomonadati</taxon>
        <taxon>Pseudomonadota</taxon>
        <taxon>Betaproteobacteria</taxon>
        <taxon>Burkholderiales</taxon>
        <taxon>Sphaerotilaceae</taxon>
        <taxon>Roseateles</taxon>
    </lineage>
</organism>
<accession>A0A4R3USD1</accession>
<dbReference type="InterPro" id="IPR036477">
    <property type="entry name" value="Formyl_transf_N_sf"/>
</dbReference>
<name>A0A4R3USD1_ROSSA</name>
<dbReference type="AlphaFoldDB" id="A0A4R3USD1"/>
<dbReference type="GO" id="GO:0003824">
    <property type="term" value="F:catalytic activity"/>
    <property type="evidence" value="ECO:0007669"/>
    <property type="project" value="InterPro"/>
</dbReference>
<dbReference type="InterPro" id="IPR029045">
    <property type="entry name" value="ClpP/crotonase-like_dom_sf"/>
</dbReference>
<evidence type="ECO:0000259" key="1">
    <source>
        <dbReference type="Pfam" id="PF00551"/>
    </source>
</evidence>
<reference evidence="2 3" key="1">
    <citation type="submission" date="2019-03" db="EMBL/GenBank/DDBJ databases">
        <title>Genomic Encyclopedia of Type Strains, Phase IV (KMG-IV): sequencing the most valuable type-strain genomes for metagenomic binning, comparative biology and taxonomic classification.</title>
        <authorList>
            <person name="Goeker M."/>
        </authorList>
    </citation>
    <scope>NUCLEOTIDE SEQUENCE [LARGE SCALE GENOMIC DNA]</scope>
    <source>
        <strain evidence="2 3">DSM 654</strain>
    </source>
</reference>
<evidence type="ECO:0000313" key="2">
    <source>
        <dbReference type="EMBL" id="TCU93781.1"/>
    </source>
</evidence>
<dbReference type="Pfam" id="PF00378">
    <property type="entry name" value="ECH_1"/>
    <property type="match status" value="1"/>
</dbReference>
<keyword evidence="3" id="KW-1185">Reference proteome</keyword>
<dbReference type="PANTHER" id="PTHR43388">
    <property type="entry name" value="HYDROGENASE MATURATION FACTOR HOXX"/>
    <property type="match status" value="1"/>
</dbReference>
<dbReference type="PANTHER" id="PTHR43388:SF1">
    <property type="entry name" value="HYDROGENASE MATURATION FACTOR HOXX"/>
    <property type="match status" value="1"/>
</dbReference>
<evidence type="ECO:0000313" key="3">
    <source>
        <dbReference type="Proteomes" id="UP000295110"/>
    </source>
</evidence>
<comment type="caution">
    <text evidence="2">The sequence shown here is derived from an EMBL/GenBank/DDBJ whole genome shotgun (WGS) entry which is preliminary data.</text>
</comment>
<dbReference type="InterPro" id="IPR009188">
    <property type="entry name" value="NiFe-hyd_mat_HypX/HoxX"/>
</dbReference>
<dbReference type="InterPro" id="IPR047180">
    <property type="entry name" value="HoxX-like"/>
</dbReference>
<proteinExistence type="predicted"/>
<dbReference type="InterPro" id="IPR002376">
    <property type="entry name" value="Formyl_transf_N"/>
</dbReference>
<dbReference type="OrthoDB" id="580992at2"/>
<dbReference type="CDD" id="cd08650">
    <property type="entry name" value="FMT_core_HypX_N"/>
    <property type="match status" value="1"/>
</dbReference>
<dbReference type="EMBL" id="SMBU01000018">
    <property type="protein sequence ID" value="TCU93781.1"/>
    <property type="molecule type" value="Genomic_DNA"/>
</dbReference>
<dbReference type="InterPro" id="IPR001753">
    <property type="entry name" value="Enoyl-CoA_hydra/iso"/>
</dbReference>
<dbReference type="Pfam" id="PF00551">
    <property type="entry name" value="Formyl_trans_N"/>
    <property type="match status" value="1"/>
</dbReference>
<dbReference type="InterPro" id="IPR011034">
    <property type="entry name" value="Formyl_transferase-like_C_sf"/>
</dbReference>
<dbReference type="Gene3D" id="3.90.226.10">
    <property type="entry name" value="2-enoyl-CoA Hydratase, Chain A, domain 1"/>
    <property type="match status" value="1"/>
</dbReference>
<dbReference type="Proteomes" id="UP000295110">
    <property type="component" value="Unassembled WGS sequence"/>
</dbReference>
<dbReference type="SUPFAM" id="SSF50486">
    <property type="entry name" value="FMT C-terminal domain-like"/>
    <property type="match status" value="1"/>
</dbReference>
<dbReference type="SUPFAM" id="SSF52096">
    <property type="entry name" value="ClpP/crotonase"/>
    <property type="match status" value="1"/>
</dbReference>
<sequence>MALRILLLCHSFNSLTQRLFVELGALGHELSVEFDIADRVTEEAVELFRPQLVVAPFLKRRIPASVWERVTCLVVHPGPPGDRGPSALDWAVLEGSADWGVTVLQANDEFDAGPVWEHARVAMRAAAKGSLYRGEVAEAAVQAVLRAVVRFAAGGAGEVPVGSTWRPAMPQSARRVDWQSDPTARVLAKLRSADGQPGVADELFGQPCHIGDGHAASAALLATLPPGAPGELLARRDDALLRRTVNGAVWIGQARAAAACGDGPAFKLPAALAFAAQAGALPELPAPLERPDDEWGELRYSEFGPADARVGCLSFDFHNGAMSTAQCQRLLAALQEVKRRDTRVLLLLGGRDFFSNGIHLNSIEAAAHRPGDSAADESWRNINAMDDVALELITTTDRLTVAALRGNAGAGGAFLALAADEVWAHRGVVLNPHYKNMGNLYGSEYWTYLLPRRLGADGARALMQRRLPLGAAEAARMGLIDACVDAGAAAFEAAAVSGAQALALSHNLAQRVAAKQAARAADEARRPLAAYRQDELSRMHRNFYGFDPSYHVARYHFVHKLPQAWTPRHLAVHRELP</sequence>
<dbReference type="SUPFAM" id="SSF53328">
    <property type="entry name" value="Formyltransferase"/>
    <property type="match status" value="1"/>
</dbReference>
<gene>
    <name evidence="2" type="ORF">EV671_101840</name>
</gene>
<protein>
    <submittedName>
        <fullName evidence="2">Putative two-component system hydrogenase maturation factor HypX/HoxX</fullName>
    </submittedName>
</protein>
<feature type="domain" description="Formyl transferase N-terminal" evidence="1">
    <location>
        <begin position="41"/>
        <end position="147"/>
    </location>
</feature>